<dbReference type="AlphaFoldDB" id="A0A3N1D577"/>
<evidence type="ECO:0000256" key="1">
    <source>
        <dbReference type="ARBA" id="ARBA00009437"/>
    </source>
</evidence>
<reference evidence="6 7" key="1">
    <citation type="submission" date="2018-11" db="EMBL/GenBank/DDBJ databases">
        <title>Sequencing the genomes of 1000 actinobacteria strains.</title>
        <authorList>
            <person name="Klenk H.-P."/>
        </authorList>
    </citation>
    <scope>NUCLEOTIDE SEQUENCE [LARGE SCALE GENOMIC DNA]</scope>
    <source>
        <strain evidence="6 7">DSM 44254</strain>
    </source>
</reference>
<dbReference type="Proteomes" id="UP000272400">
    <property type="component" value="Unassembled WGS sequence"/>
</dbReference>
<comment type="caution">
    <text evidence="6">The sequence shown here is derived from an EMBL/GenBank/DDBJ whole genome shotgun (WGS) entry which is preliminary data.</text>
</comment>
<dbReference type="CDD" id="cd05466">
    <property type="entry name" value="PBP2_LTTR_substrate"/>
    <property type="match status" value="1"/>
</dbReference>
<dbReference type="PROSITE" id="PS50931">
    <property type="entry name" value="HTH_LYSR"/>
    <property type="match status" value="1"/>
</dbReference>
<dbReference type="SUPFAM" id="SSF53850">
    <property type="entry name" value="Periplasmic binding protein-like II"/>
    <property type="match status" value="1"/>
</dbReference>
<dbReference type="PRINTS" id="PR00039">
    <property type="entry name" value="HTHLYSR"/>
</dbReference>
<dbReference type="GO" id="GO:0003677">
    <property type="term" value="F:DNA binding"/>
    <property type="evidence" value="ECO:0007669"/>
    <property type="project" value="UniProtKB-KW"/>
</dbReference>
<dbReference type="GO" id="GO:0003700">
    <property type="term" value="F:DNA-binding transcription factor activity"/>
    <property type="evidence" value="ECO:0007669"/>
    <property type="project" value="InterPro"/>
</dbReference>
<keyword evidence="7" id="KW-1185">Reference proteome</keyword>
<organism evidence="6 7">
    <name type="scientific">Actinocorallia herbida</name>
    <dbReference type="NCBI Taxonomy" id="58109"/>
    <lineage>
        <taxon>Bacteria</taxon>
        <taxon>Bacillati</taxon>
        <taxon>Actinomycetota</taxon>
        <taxon>Actinomycetes</taxon>
        <taxon>Streptosporangiales</taxon>
        <taxon>Thermomonosporaceae</taxon>
        <taxon>Actinocorallia</taxon>
    </lineage>
</organism>
<evidence type="ECO:0000256" key="4">
    <source>
        <dbReference type="ARBA" id="ARBA00023163"/>
    </source>
</evidence>
<evidence type="ECO:0000313" key="7">
    <source>
        <dbReference type="Proteomes" id="UP000272400"/>
    </source>
</evidence>
<dbReference type="InterPro" id="IPR036388">
    <property type="entry name" value="WH-like_DNA-bd_sf"/>
</dbReference>
<name>A0A3N1D577_9ACTN</name>
<dbReference type="FunFam" id="1.10.10.10:FF:000001">
    <property type="entry name" value="LysR family transcriptional regulator"/>
    <property type="match status" value="1"/>
</dbReference>
<evidence type="ECO:0000256" key="3">
    <source>
        <dbReference type="ARBA" id="ARBA00023125"/>
    </source>
</evidence>
<evidence type="ECO:0000259" key="5">
    <source>
        <dbReference type="PROSITE" id="PS50931"/>
    </source>
</evidence>
<comment type="similarity">
    <text evidence="1">Belongs to the LysR transcriptional regulatory family.</text>
</comment>
<dbReference type="InterPro" id="IPR000847">
    <property type="entry name" value="LysR_HTH_N"/>
</dbReference>
<gene>
    <name evidence="6" type="ORF">EDD29_6313</name>
</gene>
<evidence type="ECO:0000313" key="6">
    <source>
        <dbReference type="EMBL" id="ROO88639.1"/>
    </source>
</evidence>
<keyword evidence="4" id="KW-0804">Transcription</keyword>
<dbReference type="InterPro" id="IPR036390">
    <property type="entry name" value="WH_DNA-bd_sf"/>
</dbReference>
<dbReference type="EMBL" id="RJKE01000001">
    <property type="protein sequence ID" value="ROO88639.1"/>
    <property type="molecule type" value="Genomic_DNA"/>
</dbReference>
<dbReference type="SUPFAM" id="SSF46785">
    <property type="entry name" value="Winged helix' DNA-binding domain"/>
    <property type="match status" value="1"/>
</dbReference>
<sequence length="292" mass="30539">MRPRQLEYVVAVAEEGSFTEGARAVLVSQPALSHQVKALEQELGRPLFVRGPDGARLTPHGERFLPHARAALAASRAAVAAARDTARLEGGELRVAALHSMAMGLVPPALGAWRLAHPAVRVALTEYAHIDLLTAAMAHGDADIGVGTEPAGWSGPLRVLGEEELMLVLPADDPLLRRPGGVPLELLADRPWVLYAADFGLAPLLAKVFAHAGFVPRAAARVHHTATAVELAAAGLGPALVPADVIGARHAGHSARPAAPILRRLVAFTRDDPAPAARAFADLLAAHARPTP</sequence>
<dbReference type="PANTHER" id="PTHR30346">
    <property type="entry name" value="TRANSCRIPTIONAL DUAL REGULATOR HCAR-RELATED"/>
    <property type="match status" value="1"/>
</dbReference>
<dbReference type="RefSeq" id="WP_123667853.1">
    <property type="nucleotide sequence ID" value="NZ_RJKE01000001.1"/>
</dbReference>
<keyword evidence="3 6" id="KW-0238">DNA-binding</keyword>
<keyword evidence="2" id="KW-0805">Transcription regulation</keyword>
<protein>
    <submittedName>
        <fullName evidence="6">DNA-binding transcriptional LysR family regulator</fullName>
    </submittedName>
</protein>
<dbReference type="GO" id="GO:0032993">
    <property type="term" value="C:protein-DNA complex"/>
    <property type="evidence" value="ECO:0007669"/>
    <property type="project" value="TreeGrafter"/>
</dbReference>
<dbReference type="Pfam" id="PF00126">
    <property type="entry name" value="HTH_1"/>
    <property type="match status" value="1"/>
</dbReference>
<dbReference type="OrthoDB" id="3181812at2"/>
<feature type="domain" description="HTH lysR-type" evidence="5">
    <location>
        <begin position="1"/>
        <end position="58"/>
    </location>
</feature>
<accession>A0A3N1D577</accession>
<dbReference type="Gene3D" id="3.40.190.290">
    <property type="match status" value="1"/>
</dbReference>
<dbReference type="InterPro" id="IPR005119">
    <property type="entry name" value="LysR_subst-bd"/>
</dbReference>
<dbReference type="Pfam" id="PF03466">
    <property type="entry name" value="LysR_substrate"/>
    <property type="match status" value="1"/>
</dbReference>
<dbReference type="Gene3D" id="1.10.10.10">
    <property type="entry name" value="Winged helix-like DNA-binding domain superfamily/Winged helix DNA-binding domain"/>
    <property type="match status" value="1"/>
</dbReference>
<evidence type="ECO:0000256" key="2">
    <source>
        <dbReference type="ARBA" id="ARBA00023015"/>
    </source>
</evidence>
<dbReference type="PANTHER" id="PTHR30346:SF28">
    <property type="entry name" value="HTH-TYPE TRANSCRIPTIONAL REGULATOR CYNR"/>
    <property type="match status" value="1"/>
</dbReference>
<proteinExistence type="inferred from homology"/>